<evidence type="ECO:0000256" key="6">
    <source>
        <dbReference type="ARBA" id="ARBA00030642"/>
    </source>
</evidence>
<keyword evidence="5 8" id="KW-0697">Rotamase</keyword>
<dbReference type="Proteomes" id="UP000594015">
    <property type="component" value="Chromosome"/>
</dbReference>
<dbReference type="KEGG" id="barh:WN72_29085"/>
<comment type="catalytic activity">
    <reaction evidence="1">
        <text>[protein]-peptidylproline (omega=180) = [protein]-peptidylproline (omega=0)</text>
        <dbReference type="Rhea" id="RHEA:16237"/>
        <dbReference type="Rhea" id="RHEA-COMP:10747"/>
        <dbReference type="Rhea" id="RHEA-COMP:10748"/>
        <dbReference type="ChEBI" id="CHEBI:83833"/>
        <dbReference type="ChEBI" id="CHEBI:83834"/>
        <dbReference type="EC" id="5.2.1.8"/>
    </reaction>
</comment>
<dbReference type="InterPro" id="IPR050245">
    <property type="entry name" value="PrsA_foldase"/>
</dbReference>
<accession>A0AAE7NT14</accession>
<dbReference type="SUPFAM" id="SSF109998">
    <property type="entry name" value="Triger factor/SurA peptide-binding domain-like"/>
    <property type="match status" value="1"/>
</dbReference>
<comment type="similarity">
    <text evidence="2">Belongs to the PpiC/parvulin rotamase family.</text>
</comment>
<evidence type="ECO:0000256" key="7">
    <source>
        <dbReference type="ARBA" id="ARBA00031484"/>
    </source>
</evidence>
<dbReference type="PANTHER" id="PTHR47245:SF2">
    <property type="entry name" value="PEPTIDYL-PROLYL CIS-TRANS ISOMERASE HP_0175-RELATED"/>
    <property type="match status" value="1"/>
</dbReference>
<evidence type="ECO:0000256" key="2">
    <source>
        <dbReference type="ARBA" id="ARBA00007656"/>
    </source>
</evidence>
<keyword evidence="8" id="KW-0413">Isomerase</keyword>
<evidence type="ECO:0000313" key="12">
    <source>
        <dbReference type="Proteomes" id="UP000594015"/>
    </source>
</evidence>
<evidence type="ECO:0000256" key="9">
    <source>
        <dbReference type="SAM" id="MobiDB-lite"/>
    </source>
</evidence>
<dbReference type="Gene3D" id="3.10.50.40">
    <property type="match status" value="1"/>
</dbReference>
<dbReference type="Pfam" id="PF13624">
    <property type="entry name" value="SurA_N_3"/>
    <property type="match status" value="1"/>
</dbReference>
<gene>
    <name evidence="11" type="ORF">WN72_29085</name>
</gene>
<dbReference type="EC" id="5.2.1.8" evidence="3"/>
<feature type="region of interest" description="Disordered" evidence="9">
    <location>
        <begin position="298"/>
        <end position="324"/>
    </location>
</feature>
<dbReference type="InterPro" id="IPR027304">
    <property type="entry name" value="Trigger_fact/SurA_dom_sf"/>
</dbReference>
<dbReference type="PROSITE" id="PS50198">
    <property type="entry name" value="PPIC_PPIASE_2"/>
    <property type="match status" value="1"/>
</dbReference>
<sequence length="324" mass="35905">MMVLCRGRRQQSSGVYSRMVVGLAVATSLWAASGSGYAQSSQTVVAKVGDLIIAKVDGVVIDGRDYELAQQMFAHDLKGLDEKARRDFLVQYLIDVALMSKDAQKRDLKVDEAALQRNFNFLRKKALMESWLGTVAQSAITDDSVRAAYDQVVKDTSEPQIRMRTMLFKVDATNDEKAVKTAEDRANEAAARVKKGEEFAKVAEEMTGTSLPATLKEVGYLDRQQMKPEIAKVAFATEVGSTTAPIRTEQGWEVLKIEDKQARKPLEFNIVREKFAVVVGRKAQLAAMEKLRADAKIERMDSLEQPQDQAAKTPSEDAKVKAPN</sequence>
<evidence type="ECO:0000256" key="8">
    <source>
        <dbReference type="PROSITE-ProRule" id="PRU00278"/>
    </source>
</evidence>
<protein>
    <recommendedName>
        <fullName evidence="4">Parvulin-like PPIase</fullName>
        <ecNumber evidence="3">5.2.1.8</ecNumber>
    </recommendedName>
    <alternativeName>
        <fullName evidence="6">Peptidyl-prolyl cis-trans isomerase plp</fullName>
    </alternativeName>
    <alternativeName>
        <fullName evidence="7">Rotamase plp</fullName>
    </alternativeName>
</protein>
<dbReference type="AlphaFoldDB" id="A0AAE7NT14"/>
<dbReference type="EMBL" id="CP030050">
    <property type="protein sequence ID" value="QOZ69916.1"/>
    <property type="molecule type" value="Genomic_DNA"/>
</dbReference>
<dbReference type="InterPro" id="IPR000297">
    <property type="entry name" value="PPIase_PpiC"/>
</dbReference>
<name>A0AAE7NT14_9BRAD</name>
<evidence type="ECO:0000256" key="3">
    <source>
        <dbReference type="ARBA" id="ARBA00013194"/>
    </source>
</evidence>
<evidence type="ECO:0000259" key="10">
    <source>
        <dbReference type="PROSITE" id="PS50198"/>
    </source>
</evidence>
<dbReference type="SUPFAM" id="SSF54534">
    <property type="entry name" value="FKBP-like"/>
    <property type="match status" value="1"/>
</dbReference>
<dbReference type="GO" id="GO:0003755">
    <property type="term" value="F:peptidyl-prolyl cis-trans isomerase activity"/>
    <property type="evidence" value="ECO:0007669"/>
    <property type="project" value="UniProtKB-KW"/>
</dbReference>
<feature type="compositionally biased region" description="Basic and acidic residues" evidence="9">
    <location>
        <begin position="314"/>
        <end position="324"/>
    </location>
</feature>
<dbReference type="PANTHER" id="PTHR47245">
    <property type="entry name" value="PEPTIDYLPROLYL ISOMERASE"/>
    <property type="match status" value="1"/>
</dbReference>
<dbReference type="InterPro" id="IPR046357">
    <property type="entry name" value="PPIase_dom_sf"/>
</dbReference>
<dbReference type="Pfam" id="PF00639">
    <property type="entry name" value="Rotamase"/>
    <property type="match status" value="1"/>
</dbReference>
<evidence type="ECO:0000313" key="11">
    <source>
        <dbReference type="EMBL" id="QOZ69916.1"/>
    </source>
</evidence>
<proteinExistence type="inferred from homology"/>
<evidence type="ECO:0000256" key="5">
    <source>
        <dbReference type="ARBA" id="ARBA00023110"/>
    </source>
</evidence>
<feature type="domain" description="PpiC" evidence="10">
    <location>
        <begin position="158"/>
        <end position="259"/>
    </location>
</feature>
<evidence type="ECO:0000256" key="4">
    <source>
        <dbReference type="ARBA" id="ARBA00018370"/>
    </source>
</evidence>
<evidence type="ECO:0000256" key="1">
    <source>
        <dbReference type="ARBA" id="ARBA00000971"/>
    </source>
</evidence>
<reference evidence="11 12" key="1">
    <citation type="submission" date="2018-06" db="EMBL/GenBank/DDBJ databases">
        <title>Comparative genomics of Bradyrhizobium nodulating Arachidis hypogaea.</title>
        <authorList>
            <person name="Li Y."/>
        </authorList>
    </citation>
    <scope>NUCLEOTIDE SEQUENCE [LARGE SCALE GENOMIC DNA]</scope>
    <source>
        <strain evidence="11 12">CCBAU 051107</strain>
    </source>
</reference>
<organism evidence="11 12">
    <name type="scientific">Bradyrhizobium arachidis</name>
    <dbReference type="NCBI Taxonomy" id="858423"/>
    <lineage>
        <taxon>Bacteria</taxon>
        <taxon>Pseudomonadati</taxon>
        <taxon>Pseudomonadota</taxon>
        <taxon>Alphaproteobacteria</taxon>
        <taxon>Hyphomicrobiales</taxon>
        <taxon>Nitrobacteraceae</taxon>
        <taxon>Bradyrhizobium</taxon>
    </lineage>
</organism>